<keyword evidence="2" id="KW-1185">Reference proteome</keyword>
<gene>
    <name evidence="1" type="ORF">NNJEOMEG_01543</name>
</gene>
<dbReference type="Proteomes" id="UP000494245">
    <property type="component" value="Unassembled WGS sequence"/>
</dbReference>
<reference evidence="1 2" key="1">
    <citation type="submission" date="2020-04" db="EMBL/GenBank/DDBJ databases">
        <authorList>
            <consortium name="Desulfovibrio sp. FSS-1 genome sequencing consortium"/>
            <person name="Shimoshige H."/>
            <person name="Kobayashi H."/>
            <person name="Maekawa T."/>
        </authorList>
    </citation>
    <scope>NUCLEOTIDE SEQUENCE [LARGE SCALE GENOMIC DNA]</scope>
    <source>
        <strain evidence="1 2">SIID29052-01</strain>
    </source>
</reference>
<organism evidence="1 2">
    <name type="scientific">Fundidesulfovibrio magnetotacticus</name>
    <dbReference type="NCBI Taxonomy" id="2730080"/>
    <lineage>
        <taxon>Bacteria</taxon>
        <taxon>Pseudomonadati</taxon>
        <taxon>Thermodesulfobacteriota</taxon>
        <taxon>Desulfovibrionia</taxon>
        <taxon>Desulfovibrionales</taxon>
        <taxon>Desulfovibrionaceae</taxon>
        <taxon>Fundidesulfovibrio</taxon>
    </lineage>
</organism>
<comment type="caution">
    <text evidence="1">The sequence shown here is derived from an EMBL/GenBank/DDBJ whole genome shotgun (WGS) entry which is preliminary data.</text>
</comment>
<protein>
    <recommendedName>
        <fullName evidence="3">Lipoprotein</fullName>
    </recommendedName>
</protein>
<name>A0A6V8LUC2_9BACT</name>
<reference evidence="1 2" key="2">
    <citation type="submission" date="2020-05" db="EMBL/GenBank/DDBJ databases">
        <title>Draft genome sequence of Desulfovibrio sp. strainFSS-1.</title>
        <authorList>
            <person name="Shimoshige H."/>
            <person name="Kobayashi H."/>
            <person name="Maekawa T."/>
        </authorList>
    </citation>
    <scope>NUCLEOTIDE SEQUENCE [LARGE SCALE GENOMIC DNA]</scope>
    <source>
        <strain evidence="1 2">SIID29052-01</strain>
    </source>
</reference>
<evidence type="ECO:0008006" key="3">
    <source>
        <dbReference type="Google" id="ProtNLM"/>
    </source>
</evidence>
<proteinExistence type="predicted"/>
<evidence type="ECO:0000313" key="2">
    <source>
        <dbReference type="Proteomes" id="UP000494245"/>
    </source>
</evidence>
<dbReference type="PROSITE" id="PS51257">
    <property type="entry name" value="PROKAR_LIPOPROTEIN"/>
    <property type="match status" value="1"/>
</dbReference>
<dbReference type="RefSeq" id="WP_173083025.1">
    <property type="nucleotide sequence ID" value="NZ_BLTE01000006.1"/>
</dbReference>
<dbReference type="EMBL" id="BLTE01000006">
    <property type="protein sequence ID" value="GFK93709.1"/>
    <property type="molecule type" value="Genomic_DNA"/>
</dbReference>
<evidence type="ECO:0000313" key="1">
    <source>
        <dbReference type="EMBL" id="GFK93709.1"/>
    </source>
</evidence>
<accession>A0A6V8LUC2</accession>
<sequence>MRRTALFVLVALLGACSGPPRIVNPNKSAAEARGDYDECRARSAVSTALAPAKEAEALAQKILDGCMRAKGYTVEGP</sequence>
<dbReference type="AlphaFoldDB" id="A0A6V8LUC2"/>